<feature type="region of interest" description="Disordered" evidence="2">
    <location>
        <begin position="117"/>
        <end position="148"/>
    </location>
</feature>
<dbReference type="InterPro" id="IPR036864">
    <property type="entry name" value="Zn2-C6_fun-type_DNA-bd_sf"/>
</dbReference>
<gene>
    <name evidence="4" type="ORF">MKZ38_002189</name>
</gene>
<dbReference type="Pfam" id="PF00172">
    <property type="entry name" value="Zn_clus"/>
    <property type="match status" value="1"/>
</dbReference>
<keyword evidence="1" id="KW-0539">Nucleus</keyword>
<dbReference type="EMBL" id="JAKWBI020000164">
    <property type="protein sequence ID" value="KAJ2900954.1"/>
    <property type="molecule type" value="Genomic_DNA"/>
</dbReference>
<evidence type="ECO:0000256" key="2">
    <source>
        <dbReference type="SAM" id="MobiDB-lite"/>
    </source>
</evidence>
<reference evidence="4" key="1">
    <citation type="submission" date="2022-07" db="EMBL/GenBank/DDBJ databases">
        <title>Draft genome sequence of Zalerion maritima ATCC 34329, a (micro)plastics degrading marine fungus.</title>
        <authorList>
            <person name="Paco A."/>
            <person name="Goncalves M.F.M."/>
            <person name="Rocha-Santos T.A.P."/>
            <person name="Alves A."/>
        </authorList>
    </citation>
    <scope>NUCLEOTIDE SEQUENCE</scope>
    <source>
        <strain evidence="4">ATCC 34329</strain>
    </source>
</reference>
<feature type="region of interest" description="Disordered" evidence="2">
    <location>
        <begin position="1"/>
        <end position="27"/>
    </location>
</feature>
<dbReference type="PANTHER" id="PTHR47784:SF5">
    <property type="entry name" value="STEROL UPTAKE CONTROL PROTEIN 2"/>
    <property type="match status" value="1"/>
</dbReference>
<dbReference type="GO" id="GO:0001228">
    <property type="term" value="F:DNA-binding transcription activator activity, RNA polymerase II-specific"/>
    <property type="evidence" value="ECO:0007669"/>
    <property type="project" value="TreeGrafter"/>
</dbReference>
<feature type="compositionally biased region" description="Pro residues" evidence="2">
    <location>
        <begin position="335"/>
        <end position="345"/>
    </location>
</feature>
<organism evidence="4 5">
    <name type="scientific">Zalerion maritima</name>
    <dbReference type="NCBI Taxonomy" id="339359"/>
    <lineage>
        <taxon>Eukaryota</taxon>
        <taxon>Fungi</taxon>
        <taxon>Dikarya</taxon>
        <taxon>Ascomycota</taxon>
        <taxon>Pezizomycotina</taxon>
        <taxon>Sordariomycetes</taxon>
        <taxon>Lulworthiomycetidae</taxon>
        <taxon>Lulworthiales</taxon>
        <taxon>Lulworthiaceae</taxon>
        <taxon>Zalerion</taxon>
    </lineage>
</organism>
<sequence length="574" mass="61643">MSSSGGGGSGAGGAESGGGGGGGGGAAAGRRLRLGYTKSRNGCARCKQRRVKCDEKRPCSACKRHHVSCSLVISSWPGAASTWVPDTPQAPQDAASTRQELHRIVPTETENPLTSRYHLSKTPKTHPTPTLHLDGGPPTLAAGPGPVPASTIAAVSPASLASSQPSSSAAQSPLPSLDSQSFSSSLSSRYHLALFAQGQGQGHTPNPTNWVADLELMHHWTTTTYLTLPRANELSHVWKTELVKLALTHELVLHQVLAISAFHLGHLRPEEARKWNMIATQHQREAAMGLWRELANITEDNSHALFAASSLLVIGGYAALSTPHHAGDTHKNTPRHPPPPPPPPRPRSESKQKETETEVEGGGKGAKGGENSTSTSSKPTSKGPSIDDLIDIVVLTRGMNVIIKSSEFKYENGRLADLFKLSTYTLPMVFLEVVCEQLDQLRAKIFTNAAKVPPSNAALAGDEISRLDSAIHKSIKTAPIPELRVTMAWPCSIEEGFITLLRKKEHVALVVFVFYCAIIHQAEAKAWYTRGWSQSVAREILGIVDPWWWDVIIWPLGTMGIEVEGAVPAPAVSR</sequence>
<dbReference type="InterPro" id="IPR001138">
    <property type="entry name" value="Zn2Cys6_DnaBD"/>
</dbReference>
<dbReference type="PROSITE" id="PS50048">
    <property type="entry name" value="ZN2_CY6_FUNGAL_2"/>
    <property type="match status" value="1"/>
</dbReference>
<dbReference type="InterPro" id="IPR053157">
    <property type="entry name" value="Sterol_Uptake_Regulator"/>
</dbReference>
<feature type="region of interest" description="Disordered" evidence="2">
    <location>
        <begin position="323"/>
        <end position="383"/>
    </location>
</feature>
<dbReference type="PANTHER" id="PTHR47784">
    <property type="entry name" value="STEROL UPTAKE CONTROL PROTEIN 2"/>
    <property type="match status" value="1"/>
</dbReference>
<dbReference type="Gene3D" id="4.10.240.10">
    <property type="entry name" value="Zn(2)-C6 fungal-type DNA-binding domain"/>
    <property type="match status" value="1"/>
</dbReference>
<feature type="compositionally biased region" description="Low complexity" evidence="2">
    <location>
        <begin position="369"/>
        <end position="383"/>
    </location>
</feature>
<protein>
    <recommendedName>
        <fullName evidence="3">Zn(2)-C6 fungal-type domain-containing protein</fullName>
    </recommendedName>
</protein>
<keyword evidence="5" id="KW-1185">Reference proteome</keyword>
<dbReference type="PROSITE" id="PS00463">
    <property type="entry name" value="ZN2_CY6_FUNGAL_1"/>
    <property type="match status" value="1"/>
</dbReference>
<proteinExistence type="predicted"/>
<evidence type="ECO:0000256" key="1">
    <source>
        <dbReference type="ARBA" id="ARBA00023242"/>
    </source>
</evidence>
<feature type="compositionally biased region" description="Basic and acidic residues" evidence="2">
    <location>
        <begin position="346"/>
        <end position="356"/>
    </location>
</feature>
<evidence type="ECO:0000259" key="3">
    <source>
        <dbReference type="PROSITE" id="PS50048"/>
    </source>
</evidence>
<name>A0AAD5WTA3_9PEZI</name>
<dbReference type="GO" id="GO:0008270">
    <property type="term" value="F:zinc ion binding"/>
    <property type="evidence" value="ECO:0007669"/>
    <property type="project" value="InterPro"/>
</dbReference>
<evidence type="ECO:0000313" key="4">
    <source>
        <dbReference type="EMBL" id="KAJ2900954.1"/>
    </source>
</evidence>
<feature type="domain" description="Zn(2)-C6 fungal-type" evidence="3">
    <location>
        <begin position="42"/>
        <end position="71"/>
    </location>
</feature>
<dbReference type="SUPFAM" id="SSF57701">
    <property type="entry name" value="Zn2/Cys6 DNA-binding domain"/>
    <property type="match status" value="1"/>
</dbReference>
<dbReference type="InterPro" id="IPR021858">
    <property type="entry name" value="Fun_TF"/>
</dbReference>
<dbReference type="SMART" id="SM00066">
    <property type="entry name" value="GAL4"/>
    <property type="match status" value="1"/>
</dbReference>
<dbReference type="CDD" id="cd00067">
    <property type="entry name" value="GAL4"/>
    <property type="match status" value="1"/>
</dbReference>
<dbReference type="Pfam" id="PF11951">
    <property type="entry name" value="Fungal_trans_2"/>
    <property type="match status" value="1"/>
</dbReference>
<dbReference type="AlphaFoldDB" id="A0AAD5WTA3"/>
<comment type="caution">
    <text evidence="4">The sequence shown here is derived from an EMBL/GenBank/DDBJ whole genome shotgun (WGS) entry which is preliminary data.</text>
</comment>
<feature type="compositionally biased region" description="Low complexity" evidence="2">
    <location>
        <begin position="125"/>
        <end position="144"/>
    </location>
</feature>
<dbReference type="Proteomes" id="UP001201980">
    <property type="component" value="Unassembled WGS sequence"/>
</dbReference>
<accession>A0AAD5WTA3</accession>
<evidence type="ECO:0000313" key="5">
    <source>
        <dbReference type="Proteomes" id="UP001201980"/>
    </source>
</evidence>